<accession>A0A5N6E7K4</accession>
<evidence type="ECO:0000313" key="2">
    <source>
        <dbReference type="EMBL" id="KAB8213319.1"/>
    </source>
</evidence>
<evidence type="ECO:0000313" key="3">
    <source>
        <dbReference type="Proteomes" id="UP000326799"/>
    </source>
</evidence>
<dbReference type="EMBL" id="ML733639">
    <property type="protein sequence ID" value="KAB8213319.1"/>
    <property type="molecule type" value="Genomic_DNA"/>
</dbReference>
<keyword evidence="1" id="KW-1133">Transmembrane helix</keyword>
<name>A0A5N6E7K4_9EURO</name>
<keyword evidence="3" id="KW-1185">Reference proteome</keyword>
<dbReference type="Proteomes" id="UP000326799">
    <property type="component" value="Unassembled WGS sequence"/>
</dbReference>
<keyword evidence="1" id="KW-0812">Transmembrane</keyword>
<organism evidence="2 3">
    <name type="scientific">Aspergillus novoparasiticus</name>
    <dbReference type="NCBI Taxonomy" id="986946"/>
    <lineage>
        <taxon>Eukaryota</taxon>
        <taxon>Fungi</taxon>
        <taxon>Dikarya</taxon>
        <taxon>Ascomycota</taxon>
        <taxon>Pezizomycotina</taxon>
        <taxon>Eurotiomycetes</taxon>
        <taxon>Eurotiomycetidae</taxon>
        <taxon>Eurotiales</taxon>
        <taxon>Aspergillaceae</taxon>
        <taxon>Aspergillus</taxon>
        <taxon>Aspergillus subgen. Circumdati</taxon>
    </lineage>
</organism>
<proteinExistence type="predicted"/>
<dbReference type="AlphaFoldDB" id="A0A5N6E7K4"/>
<evidence type="ECO:0000256" key="1">
    <source>
        <dbReference type="SAM" id="Phobius"/>
    </source>
</evidence>
<keyword evidence="1" id="KW-0472">Membrane</keyword>
<reference evidence="2 3" key="1">
    <citation type="submission" date="2019-04" db="EMBL/GenBank/DDBJ databases">
        <title>Fungal friends and foes A comparative genomics study of 23 Aspergillus species from section Flavi.</title>
        <authorList>
            <consortium name="DOE Joint Genome Institute"/>
            <person name="Kjaerbolling I."/>
            <person name="Vesth T.C."/>
            <person name="Frisvad J.C."/>
            <person name="Nybo J.L."/>
            <person name="Theobald S."/>
            <person name="Kildgaard S."/>
            <person name="Petersen T.I."/>
            <person name="Kuo A."/>
            <person name="Sato A."/>
            <person name="Lyhne E.K."/>
            <person name="Kogle M.E."/>
            <person name="Wiebenga A."/>
            <person name="Kun R.S."/>
            <person name="Lubbers R.J."/>
            <person name="Makela M.R."/>
            <person name="Barry K."/>
            <person name="Chovatia M."/>
            <person name="Clum A."/>
            <person name="Daum C."/>
            <person name="Haridas S."/>
            <person name="He G."/>
            <person name="LaButti K."/>
            <person name="Lipzen A."/>
            <person name="Mondo S."/>
            <person name="Pangilinan J."/>
            <person name="Riley R."/>
            <person name="Salamov A."/>
            <person name="Simmons B.A."/>
            <person name="Magnuson J.K."/>
            <person name="Henrissat B."/>
            <person name="Mortensen U.H."/>
            <person name="Larsen T.O."/>
            <person name="De vries R.P."/>
            <person name="Grigoriev I.V."/>
            <person name="Machida M."/>
            <person name="Baker S.E."/>
            <person name="Andersen M.R."/>
        </authorList>
    </citation>
    <scope>NUCLEOTIDE SEQUENCE [LARGE SCALE GENOMIC DNA]</scope>
    <source>
        <strain evidence="2 3">CBS 126849</strain>
    </source>
</reference>
<protein>
    <submittedName>
        <fullName evidence="2">Uncharacterized protein</fullName>
    </submittedName>
</protein>
<feature type="transmembrane region" description="Helical" evidence="1">
    <location>
        <begin position="154"/>
        <end position="177"/>
    </location>
</feature>
<sequence length="203" mass="23248">MGCKIGMRRIQDQLTKAASACGPDRLASTRLFFATGSSLAMIQLQELLAVMRRNDNLFPFPKPESIGDIMHAFNQSEAMESIAHIRSRIHLVDLIEFYMSYRRANGWDGNGAYADSQAISNMIAESFPLLERESPEFQQKCDIIRRRLYWGWNWYMIAVAYGRSIIFLIPSGGLFNISNTGYANLLVEFRIYRHSTLGIFLKF</sequence>
<gene>
    <name evidence="2" type="ORF">BDV33DRAFT_196992</name>
</gene>